<sequence length="160" mass="18298">MSLAPNRFMQSVHTEFPDNSDMKIVSLYAQGHSYPGYGDRHVLLQWDNGIDQSGSTVTQIVQLSGQVGSYAFYHPVVKRRSKRAYKENVYYELGAFPRVQRDLIVELATKVEFSATSVVNGCRAWTRDLLQAMVQAGLISQWRFEELEEEIPLVKRRPEA</sequence>
<keyword evidence="2" id="KW-1185">Reference proteome</keyword>
<evidence type="ECO:0000313" key="1">
    <source>
        <dbReference type="EMBL" id="PCH39455.1"/>
    </source>
</evidence>
<dbReference type="STRING" id="742152.A0A2H3JD11"/>
<accession>A0A2H3JD11</accession>
<reference evidence="1 2" key="1">
    <citation type="journal article" date="2012" name="Science">
        <title>The Paleozoic origin of enzymatic lignin decomposition reconstructed from 31 fungal genomes.</title>
        <authorList>
            <person name="Floudas D."/>
            <person name="Binder M."/>
            <person name="Riley R."/>
            <person name="Barry K."/>
            <person name="Blanchette R.A."/>
            <person name="Henrissat B."/>
            <person name="Martinez A.T."/>
            <person name="Otillar R."/>
            <person name="Spatafora J.W."/>
            <person name="Yadav J.S."/>
            <person name="Aerts A."/>
            <person name="Benoit I."/>
            <person name="Boyd A."/>
            <person name="Carlson A."/>
            <person name="Copeland A."/>
            <person name="Coutinho P.M."/>
            <person name="de Vries R.P."/>
            <person name="Ferreira P."/>
            <person name="Findley K."/>
            <person name="Foster B."/>
            <person name="Gaskell J."/>
            <person name="Glotzer D."/>
            <person name="Gorecki P."/>
            <person name="Heitman J."/>
            <person name="Hesse C."/>
            <person name="Hori C."/>
            <person name="Igarashi K."/>
            <person name="Jurgens J.A."/>
            <person name="Kallen N."/>
            <person name="Kersten P."/>
            <person name="Kohler A."/>
            <person name="Kuees U."/>
            <person name="Kumar T.K.A."/>
            <person name="Kuo A."/>
            <person name="LaButti K."/>
            <person name="Larrondo L.F."/>
            <person name="Lindquist E."/>
            <person name="Ling A."/>
            <person name="Lombard V."/>
            <person name="Lucas S."/>
            <person name="Lundell T."/>
            <person name="Martin R."/>
            <person name="McLaughlin D.J."/>
            <person name="Morgenstern I."/>
            <person name="Morin E."/>
            <person name="Murat C."/>
            <person name="Nagy L.G."/>
            <person name="Nolan M."/>
            <person name="Ohm R.A."/>
            <person name="Patyshakuliyeva A."/>
            <person name="Rokas A."/>
            <person name="Ruiz-Duenas F.J."/>
            <person name="Sabat G."/>
            <person name="Salamov A."/>
            <person name="Samejima M."/>
            <person name="Schmutz J."/>
            <person name="Slot J.C."/>
            <person name="St John F."/>
            <person name="Stenlid J."/>
            <person name="Sun H."/>
            <person name="Sun S."/>
            <person name="Syed K."/>
            <person name="Tsang A."/>
            <person name="Wiebenga A."/>
            <person name="Young D."/>
            <person name="Pisabarro A."/>
            <person name="Eastwood D.C."/>
            <person name="Martin F."/>
            <person name="Cullen D."/>
            <person name="Grigoriev I.V."/>
            <person name="Hibbett D.S."/>
        </authorList>
    </citation>
    <scope>NUCLEOTIDE SEQUENCE [LARGE SCALE GENOMIC DNA]</scope>
    <source>
        <strain evidence="1 2">MD-104</strain>
    </source>
</reference>
<dbReference type="EMBL" id="KB467998">
    <property type="protein sequence ID" value="PCH39455.1"/>
    <property type="molecule type" value="Genomic_DNA"/>
</dbReference>
<organism evidence="1 2">
    <name type="scientific">Wolfiporia cocos (strain MD-104)</name>
    <name type="common">Brown rot fungus</name>
    <dbReference type="NCBI Taxonomy" id="742152"/>
    <lineage>
        <taxon>Eukaryota</taxon>
        <taxon>Fungi</taxon>
        <taxon>Dikarya</taxon>
        <taxon>Basidiomycota</taxon>
        <taxon>Agaricomycotina</taxon>
        <taxon>Agaricomycetes</taxon>
        <taxon>Polyporales</taxon>
        <taxon>Phaeolaceae</taxon>
        <taxon>Wolfiporia</taxon>
    </lineage>
</organism>
<dbReference type="OMA" id="ERHVLMY"/>
<proteinExistence type="predicted"/>
<dbReference type="AlphaFoldDB" id="A0A2H3JD11"/>
<protein>
    <submittedName>
        <fullName evidence="1">Uncharacterized protein</fullName>
    </submittedName>
</protein>
<dbReference type="OrthoDB" id="3235294at2759"/>
<evidence type="ECO:0000313" key="2">
    <source>
        <dbReference type="Proteomes" id="UP000218811"/>
    </source>
</evidence>
<name>A0A2H3JD11_WOLCO</name>
<gene>
    <name evidence="1" type="ORF">WOLCODRAFT_21486</name>
</gene>
<dbReference type="Proteomes" id="UP000218811">
    <property type="component" value="Unassembled WGS sequence"/>
</dbReference>